<dbReference type="Proteomes" id="UP000722791">
    <property type="component" value="Unassembled WGS sequence"/>
</dbReference>
<feature type="non-terminal residue" evidence="2">
    <location>
        <position position="1"/>
    </location>
</feature>
<reference evidence="2" key="1">
    <citation type="journal article" date="2021" name="Proc. Natl. Acad. Sci. U.S.A.">
        <title>Three genomes in the algal genus Volvox reveal the fate of a haploid sex-determining region after a transition to homothallism.</title>
        <authorList>
            <person name="Yamamoto K."/>
            <person name="Hamaji T."/>
            <person name="Kawai-Toyooka H."/>
            <person name="Matsuzaki R."/>
            <person name="Takahashi F."/>
            <person name="Nishimura Y."/>
            <person name="Kawachi M."/>
            <person name="Noguchi H."/>
            <person name="Minakuchi Y."/>
            <person name="Umen J.G."/>
            <person name="Toyoda A."/>
            <person name="Nozaki H."/>
        </authorList>
    </citation>
    <scope>NUCLEOTIDE SEQUENCE</scope>
    <source>
        <strain evidence="2">NIES-3785</strain>
    </source>
</reference>
<sequence>LYINMACFGLCRRSKGRKTSQSENDSTTCSATESPFRLKDSPKGHTHPFVQIPAASSVECQGFPFRSTQEWLELLCTLQRELSNFQSKPMESRAADLVNMLLTSLSASVVRLYGVSDERYRGGSTALVLLAAASSHAAATGVNSPDEGCLGQCLELVLDTSRAPILPQRLINGAAPARLHSGTPPSTAELPTLLHRAITSMEPALHPAPPAGLTNSSVGGSGVGGAAAKVAVTAPDADGDMFINTLPGDCLYDYTMHGSRKFVALPLSCGTQLLAVLWISAAGGAGAETS</sequence>
<proteinExistence type="predicted"/>
<feature type="compositionally biased region" description="Polar residues" evidence="1">
    <location>
        <begin position="19"/>
        <end position="33"/>
    </location>
</feature>
<accession>A0A8J4GBR7</accession>
<comment type="caution">
    <text evidence="2">The sequence shown here is derived from an EMBL/GenBank/DDBJ whole genome shotgun (WGS) entry which is preliminary data.</text>
</comment>
<dbReference type="AlphaFoldDB" id="A0A8J4GBR7"/>
<evidence type="ECO:0000313" key="2">
    <source>
        <dbReference type="EMBL" id="GIM04063.1"/>
    </source>
</evidence>
<dbReference type="EMBL" id="BNCQ01000015">
    <property type="protein sequence ID" value="GIM04063.1"/>
    <property type="molecule type" value="Genomic_DNA"/>
</dbReference>
<protein>
    <submittedName>
        <fullName evidence="2">Uncharacterized protein</fullName>
    </submittedName>
</protein>
<name>A0A8J4GBR7_9CHLO</name>
<organism evidence="2 3">
    <name type="scientific">Volvox reticuliferus</name>
    <dbReference type="NCBI Taxonomy" id="1737510"/>
    <lineage>
        <taxon>Eukaryota</taxon>
        <taxon>Viridiplantae</taxon>
        <taxon>Chlorophyta</taxon>
        <taxon>core chlorophytes</taxon>
        <taxon>Chlorophyceae</taxon>
        <taxon>CS clade</taxon>
        <taxon>Chlamydomonadales</taxon>
        <taxon>Volvocaceae</taxon>
        <taxon>Volvox</taxon>
    </lineage>
</organism>
<evidence type="ECO:0000313" key="3">
    <source>
        <dbReference type="Proteomes" id="UP000722791"/>
    </source>
</evidence>
<feature type="region of interest" description="Disordered" evidence="1">
    <location>
        <begin position="17"/>
        <end position="43"/>
    </location>
</feature>
<feature type="non-terminal residue" evidence="2">
    <location>
        <position position="290"/>
    </location>
</feature>
<evidence type="ECO:0000256" key="1">
    <source>
        <dbReference type="SAM" id="MobiDB-lite"/>
    </source>
</evidence>
<gene>
    <name evidence="2" type="ORF">Vretimale_8676</name>
</gene>